<dbReference type="AlphaFoldDB" id="A0A2W2E5G0"/>
<dbReference type="Gene3D" id="3.30.465.10">
    <property type="match status" value="1"/>
</dbReference>
<dbReference type="EMBL" id="POTY01000085">
    <property type="protein sequence ID" value="PZG17551.1"/>
    <property type="molecule type" value="Genomic_DNA"/>
</dbReference>
<accession>A0A2W2E5G0</accession>
<dbReference type="InterPro" id="IPR016167">
    <property type="entry name" value="FAD-bd_PCMH_sub1"/>
</dbReference>
<dbReference type="PROSITE" id="PS51387">
    <property type="entry name" value="FAD_PCMH"/>
    <property type="match status" value="1"/>
</dbReference>
<evidence type="ECO:0000313" key="9">
    <source>
        <dbReference type="Proteomes" id="UP000248924"/>
    </source>
</evidence>
<dbReference type="Pfam" id="PF01565">
    <property type="entry name" value="FAD_binding_4"/>
    <property type="match status" value="1"/>
</dbReference>
<evidence type="ECO:0000256" key="6">
    <source>
        <dbReference type="SAM" id="MobiDB-lite"/>
    </source>
</evidence>
<dbReference type="PROSITE" id="PS00862">
    <property type="entry name" value="OX2_COVAL_FAD"/>
    <property type="match status" value="1"/>
</dbReference>
<sequence length="499" mass="51909">MRGPNPAQAPPDTVGSSGARPVGALPLREPTVHTFVDTVALVERVRGPVLRPGDDGFTTEIAGFNSAIVHRPQVVVAATDAGDVAAAVGWAAEQGLSVAVQSTGHGQLSAVDDGMLISTRRLDEVRIDPVARRARVGAGVRWRRVIDAAAEHGLAPLSGSSSQVGVVGYTLGGGLPVLARSYGFAADHVRAVELVTADGLVRRIDAEHEPDLFWALRGAGRIGFGVVTAIEFDLVPVRRLYGGGIFYPASATAEVLHTFRTWVPTLSELTTASVALLRLPDLPQLPEPLRGRFVVHLRTAHLGSAEDGERVLAPMRAAAPALIDTVAEMSYVDVDAIHSDPTDPMPAHHAGIVLRHLPAEAVDALIAVAGPQVDVPLAMVELRLLGGALARPAAVPNAAGGRAGAFSLLGIGPLLPGLEQVVPAVVRSVLDALEPFAATDTALANFQGSVEATVGPYGSWSGADAGRLSQLKDRYDPTGMFGPGKLPTRPQSGVPVRFG</sequence>
<dbReference type="InterPro" id="IPR006093">
    <property type="entry name" value="Oxy_OxRdtase_FAD_BS"/>
</dbReference>
<dbReference type="Proteomes" id="UP000248924">
    <property type="component" value="Unassembled WGS sequence"/>
</dbReference>
<evidence type="ECO:0000259" key="7">
    <source>
        <dbReference type="PROSITE" id="PS51387"/>
    </source>
</evidence>
<dbReference type="InterPro" id="IPR016169">
    <property type="entry name" value="FAD-bd_PCMH_sub2"/>
</dbReference>
<dbReference type="Gene3D" id="3.30.43.10">
    <property type="entry name" value="Uridine Diphospho-n-acetylenolpyruvylglucosamine Reductase, domain 2"/>
    <property type="match status" value="1"/>
</dbReference>
<evidence type="ECO:0000256" key="3">
    <source>
        <dbReference type="ARBA" id="ARBA00022630"/>
    </source>
</evidence>
<keyword evidence="9" id="KW-1185">Reference proteome</keyword>
<dbReference type="OrthoDB" id="9775082at2"/>
<dbReference type="InterPro" id="IPR050416">
    <property type="entry name" value="FAD-linked_Oxidoreductase"/>
</dbReference>
<keyword evidence="5" id="KW-0560">Oxidoreductase</keyword>
<proteinExistence type="inferred from homology"/>
<dbReference type="GO" id="GO:0016491">
    <property type="term" value="F:oxidoreductase activity"/>
    <property type="evidence" value="ECO:0007669"/>
    <property type="project" value="UniProtKB-KW"/>
</dbReference>
<reference evidence="8 9" key="1">
    <citation type="submission" date="2018-01" db="EMBL/GenBank/DDBJ databases">
        <title>Draft genome sequence of Jishengella sp. NA12.</title>
        <authorList>
            <person name="Sahin N."/>
            <person name="Ay H."/>
            <person name="Saygin H."/>
        </authorList>
    </citation>
    <scope>NUCLEOTIDE SEQUENCE [LARGE SCALE GENOMIC DNA]</scope>
    <source>
        <strain evidence="8 9">NA12</strain>
    </source>
</reference>
<evidence type="ECO:0000256" key="1">
    <source>
        <dbReference type="ARBA" id="ARBA00001974"/>
    </source>
</evidence>
<feature type="domain" description="FAD-binding PCMH-type" evidence="7">
    <location>
        <begin position="68"/>
        <end position="237"/>
    </location>
</feature>
<dbReference type="InterPro" id="IPR016166">
    <property type="entry name" value="FAD-bd_PCMH"/>
</dbReference>
<dbReference type="PANTHER" id="PTHR42973:SF39">
    <property type="entry name" value="FAD-BINDING PCMH-TYPE DOMAIN-CONTAINING PROTEIN"/>
    <property type="match status" value="1"/>
</dbReference>
<gene>
    <name evidence="8" type="ORF">C1I95_15275</name>
</gene>
<comment type="similarity">
    <text evidence="2">Belongs to the oxygen-dependent FAD-linked oxidoreductase family.</text>
</comment>
<dbReference type="Gene3D" id="3.40.462.20">
    <property type="match status" value="1"/>
</dbReference>
<comment type="cofactor">
    <cofactor evidence="1">
        <name>FAD</name>
        <dbReference type="ChEBI" id="CHEBI:57692"/>
    </cofactor>
</comment>
<dbReference type="InterPro" id="IPR036318">
    <property type="entry name" value="FAD-bd_PCMH-like_sf"/>
</dbReference>
<dbReference type="InterPro" id="IPR006094">
    <property type="entry name" value="Oxid_FAD_bind_N"/>
</dbReference>
<comment type="caution">
    <text evidence="8">The sequence shown here is derived from an EMBL/GenBank/DDBJ whole genome shotgun (WGS) entry which is preliminary data.</text>
</comment>
<protein>
    <submittedName>
        <fullName evidence="8">FAD-linked oxidase</fullName>
    </submittedName>
</protein>
<keyword evidence="3" id="KW-0285">Flavoprotein</keyword>
<dbReference type="PANTHER" id="PTHR42973">
    <property type="entry name" value="BINDING OXIDOREDUCTASE, PUTATIVE (AFU_ORTHOLOGUE AFUA_1G17690)-RELATED"/>
    <property type="match status" value="1"/>
</dbReference>
<dbReference type="GO" id="GO:0071949">
    <property type="term" value="F:FAD binding"/>
    <property type="evidence" value="ECO:0007669"/>
    <property type="project" value="InterPro"/>
</dbReference>
<feature type="region of interest" description="Disordered" evidence="6">
    <location>
        <begin position="1"/>
        <end position="24"/>
    </location>
</feature>
<evidence type="ECO:0000256" key="2">
    <source>
        <dbReference type="ARBA" id="ARBA00005466"/>
    </source>
</evidence>
<feature type="region of interest" description="Disordered" evidence="6">
    <location>
        <begin position="480"/>
        <end position="499"/>
    </location>
</feature>
<organism evidence="8 9">
    <name type="scientific">Micromonospora craterilacus</name>
    <dbReference type="NCBI Taxonomy" id="1655439"/>
    <lineage>
        <taxon>Bacteria</taxon>
        <taxon>Bacillati</taxon>
        <taxon>Actinomycetota</taxon>
        <taxon>Actinomycetes</taxon>
        <taxon>Micromonosporales</taxon>
        <taxon>Micromonosporaceae</taxon>
        <taxon>Micromonospora</taxon>
    </lineage>
</organism>
<evidence type="ECO:0000313" key="8">
    <source>
        <dbReference type="EMBL" id="PZG17551.1"/>
    </source>
</evidence>
<evidence type="ECO:0000256" key="4">
    <source>
        <dbReference type="ARBA" id="ARBA00022827"/>
    </source>
</evidence>
<keyword evidence="4" id="KW-0274">FAD</keyword>
<dbReference type="SUPFAM" id="SSF56176">
    <property type="entry name" value="FAD-binding/transporter-associated domain-like"/>
    <property type="match status" value="1"/>
</dbReference>
<evidence type="ECO:0000256" key="5">
    <source>
        <dbReference type="ARBA" id="ARBA00023002"/>
    </source>
</evidence>
<name>A0A2W2E5G0_9ACTN</name>